<dbReference type="Proteomes" id="UP001500506">
    <property type="component" value="Unassembled WGS sequence"/>
</dbReference>
<protein>
    <submittedName>
        <fullName evidence="2">Uncharacterized protein</fullName>
    </submittedName>
</protein>
<organism evidence="2 3">
    <name type="scientific">Agromyces humatus</name>
    <dbReference type="NCBI Taxonomy" id="279573"/>
    <lineage>
        <taxon>Bacteria</taxon>
        <taxon>Bacillati</taxon>
        <taxon>Actinomycetota</taxon>
        <taxon>Actinomycetes</taxon>
        <taxon>Micrococcales</taxon>
        <taxon>Microbacteriaceae</taxon>
        <taxon>Agromyces</taxon>
    </lineage>
</organism>
<evidence type="ECO:0000256" key="1">
    <source>
        <dbReference type="SAM" id="SignalP"/>
    </source>
</evidence>
<comment type="caution">
    <text evidence="2">The sequence shown here is derived from an EMBL/GenBank/DDBJ whole genome shotgun (WGS) entry which is preliminary data.</text>
</comment>
<accession>A0ABN2KZS6</accession>
<keyword evidence="1" id="KW-0732">Signal</keyword>
<evidence type="ECO:0000313" key="2">
    <source>
        <dbReference type="EMBL" id="GAA1769591.1"/>
    </source>
</evidence>
<sequence>MRTTARAVTAISAAALLLIATATPALAAPPTIEKIPIEFTFEDDFLTAECGVDVTTTLSGFRIERGWLDGGGNVLSLATIRVAGTASSEFGSFKVMDVGADQLKVAPDGTLTLSIIGQVPFNFKGVLVVNADTGEVVKEPHFTGDEQLARACEVLTGA</sequence>
<proteinExistence type="predicted"/>
<name>A0ABN2KZS6_9MICO</name>
<dbReference type="EMBL" id="BAAANH010000008">
    <property type="protein sequence ID" value="GAA1769591.1"/>
    <property type="molecule type" value="Genomic_DNA"/>
</dbReference>
<feature type="chain" id="PRO_5045509742" evidence="1">
    <location>
        <begin position="28"/>
        <end position="158"/>
    </location>
</feature>
<reference evidence="2 3" key="1">
    <citation type="journal article" date="2019" name="Int. J. Syst. Evol. Microbiol.">
        <title>The Global Catalogue of Microorganisms (GCM) 10K type strain sequencing project: providing services to taxonomists for standard genome sequencing and annotation.</title>
        <authorList>
            <consortium name="The Broad Institute Genomics Platform"/>
            <consortium name="The Broad Institute Genome Sequencing Center for Infectious Disease"/>
            <person name="Wu L."/>
            <person name="Ma J."/>
        </authorList>
    </citation>
    <scope>NUCLEOTIDE SEQUENCE [LARGE SCALE GENOMIC DNA]</scope>
    <source>
        <strain evidence="2 3">JCM 14319</strain>
    </source>
</reference>
<dbReference type="RefSeq" id="WP_232500084.1">
    <property type="nucleotide sequence ID" value="NZ_BAAANH010000008.1"/>
</dbReference>
<gene>
    <name evidence="2" type="ORF">GCM10009747_33420</name>
</gene>
<keyword evidence="3" id="KW-1185">Reference proteome</keyword>
<feature type="signal peptide" evidence="1">
    <location>
        <begin position="1"/>
        <end position="27"/>
    </location>
</feature>
<evidence type="ECO:0000313" key="3">
    <source>
        <dbReference type="Proteomes" id="UP001500506"/>
    </source>
</evidence>